<sequence length="590" mass="63113">MDPYHRSTLFFGSRHQGLWRSDDGAAHWARVTSFPRPGLGLPTARRQTHGGLSFVLFDPARPGRVVVGSADGGSPSLFRSDDGGRHWRAVPGGPAADLLPVKAVIGRDGVLTITYANGIGPNGITRGAVWRHDLERGRWTDVTPDRSPDAPAGGYMGVAVSARDPRIIAVSTVDRYHPVDTVWRSTDAGAHWDELWRRSSRDVSATPFLKLDGSEANFGHWIAGLAIDPFDDTHAAYVTGATLYATSGFAAAGPMRWQPWTEGIEQTAIITAISPTGGAPLVSGFGDIAGFRHADLSSSPAHLHRDPFLSNTNNLDYAGLAPAIMVRSGSTHERIVDGPTLAWSADGGESWQPLTPPAISSPTPFPGPSPVRTGDAPIVVSADGRTFLAATVMPLLTRDRGDHWQAVAGLPVRTRVTADKVDPAHFYAVDAARSGLVRSDDGGAHFHPVAARGLPADLGSAAPPSREAQNPLVAVPGRAGSLWLLVDRALYRSTDYGEHWTRAPGPLRPTQFGLGKAAPGAFWPALYAIAGTGPSSALWRSLDGGTRWARISDERHRWGSRFRFIIGDPRRFGRVYVGTDGRGILYGDAR</sequence>
<evidence type="ECO:0000313" key="8">
    <source>
        <dbReference type="Proteomes" id="UP000274661"/>
    </source>
</evidence>
<evidence type="ECO:0000256" key="1">
    <source>
        <dbReference type="ARBA" id="ARBA00022729"/>
    </source>
</evidence>
<gene>
    <name evidence="7" type="ORF">HMF7854_12245</name>
</gene>
<dbReference type="EMBL" id="RWJF01000001">
    <property type="protein sequence ID" value="RST32254.1"/>
    <property type="molecule type" value="Genomic_DNA"/>
</dbReference>
<dbReference type="Proteomes" id="UP000274661">
    <property type="component" value="Unassembled WGS sequence"/>
</dbReference>
<evidence type="ECO:0000256" key="5">
    <source>
        <dbReference type="ARBA" id="ARBA00023326"/>
    </source>
</evidence>
<comment type="similarity">
    <text evidence="6">Belongs to the glycosyl hydrolase 74 family.</text>
</comment>
<dbReference type="GO" id="GO:0016798">
    <property type="term" value="F:hydrolase activity, acting on glycosyl bonds"/>
    <property type="evidence" value="ECO:0007669"/>
    <property type="project" value="UniProtKB-KW"/>
</dbReference>
<dbReference type="AlphaFoldDB" id="A0A429VE84"/>
<dbReference type="Gene3D" id="2.130.10.10">
    <property type="entry name" value="YVTN repeat-like/Quinoprotein amine dehydrogenase"/>
    <property type="match status" value="2"/>
</dbReference>
<dbReference type="GO" id="GO:0000272">
    <property type="term" value="P:polysaccharide catabolic process"/>
    <property type="evidence" value="ECO:0007669"/>
    <property type="project" value="UniProtKB-KW"/>
</dbReference>
<dbReference type="PANTHER" id="PTHR43739:SF2">
    <property type="entry name" value="OLIGOXYLOGLUCAN-REDUCING END-SPECIFIC XYLOGLUCANASE-RELATED"/>
    <property type="match status" value="1"/>
</dbReference>
<proteinExistence type="inferred from homology"/>
<dbReference type="OrthoDB" id="9764804at2"/>
<dbReference type="InterPro" id="IPR052025">
    <property type="entry name" value="Xyloglucanase_GH74"/>
</dbReference>
<dbReference type="CDD" id="cd15482">
    <property type="entry name" value="Sialidase_non-viral"/>
    <property type="match status" value="1"/>
</dbReference>
<dbReference type="GO" id="GO:0010411">
    <property type="term" value="P:xyloglucan metabolic process"/>
    <property type="evidence" value="ECO:0007669"/>
    <property type="project" value="TreeGrafter"/>
</dbReference>
<keyword evidence="4" id="KW-0326">Glycosidase</keyword>
<evidence type="ECO:0000256" key="3">
    <source>
        <dbReference type="ARBA" id="ARBA00023277"/>
    </source>
</evidence>
<keyword evidence="5" id="KW-0624">Polysaccharide degradation</keyword>
<name>A0A429VE84_9SPHN</name>
<evidence type="ECO:0000256" key="4">
    <source>
        <dbReference type="ARBA" id="ARBA00023295"/>
    </source>
</evidence>
<keyword evidence="3" id="KW-0119">Carbohydrate metabolism</keyword>
<reference evidence="7 8" key="1">
    <citation type="submission" date="2018-12" db="EMBL/GenBank/DDBJ databases">
        <title>Sphingomonas sp. HMF7854 Genome sequencing and assembly.</title>
        <authorList>
            <person name="Cha I."/>
            <person name="Kang H."/>
            <person name="Kim H."/>
            <person name="Kang J."/>
            <person name="Joh K."/>
        </authorList>
    </citation>
    <scope>NUCLEOTIDE SEQUENCE [LARGE SCALE GENOMIC DNA]</scope>
    <source>
        <strain evidence="7 8">HMF7854</strain>
    </source>
</reference>
<organism evidence="7 8">
    <name type="scientific">Sphingomonas ginkgonis</name>
    <dbReference type="NCBI Taxonomy" id="2315330"/>
    <lineage>
        <taxon>Bacteria</taxon>
        <taxon>Pseudomonadati</taxon>
        <taxon>Pseudomonadota</taxon>
        <taxon>Alphaproteobacteria</taxon>
        <taxon>Sphingomonadales</taxon>
        <taxon>Sphingomonadaceae</taxon>
        <taxon>Sphingomonas</taxon>
    </lineage>
</organism>
<evidence type="ECO:0000256" key="6">
    <source>
        <dbReference type="ARBA" id="ARBA00037986"/>
    </source>
</evidence>
<evidence type="ECO:0008006" key="9">
    <source>
        <dbReference type="Google" id="ProtNLM"/>
    </source>
</evidence>
<keyword evidence="1" id="KW-0732">Signal</keyword>
<keyword evidence="8" id="KW-1185">Reference proteome</keyword>
<accession>A0A429VE84</accession>
<dbReference type="PANTHER" id="PTHR43739">
    <property type="entry name" value="XYLOGLUCANASE (EUROFUNG)"/>
    <property type="match status" value="1"/>
</dbReference>
<keyword evidence="2" id="KW-0378">Hydrolase</keyword>
<dbReference type="InterPro" id="IPR015943">
    <property type="entry name" value="WD40/YVTN_repeat-like_dom_sf"/>
</dbReference>
<comment type="caution">
    <text evidence="7">The sequence shown here is derived from an EMBL/GenBank/DDBJ whole genome shotgun (WGS) entry which is preliminary data.</text>
</comment>
<protein>
    <recommendedName>
        <fullName evidence="9">Exo-alpha-sialidase</fullName>
    </recommendedName>
</protein>
<evidence type="ECO:0000256" key="2">
    <source>
        <dbReference type="ARBA" id="ARBA00022801"/>
    </source>
</evidence>
<dbReference type="SUPFAM" id="SSF110296">
    <property type="entry name" value="Oligoxyloglucan reducing end-specific cellobiohydrolase"/>
    <property type="match status" value="2"/>
</dbReference>
<evidence type="ECO:0000313" key="7">
    <source>
        <dbReference type="EMBL" id="RST32254.1"/>
    </source>
</evidence>